<gene>
    <name evidence="2" type="ORF">NCTC11532_00771</name>
</gene>
<evidence type="ECO:0000313" key="2">
    <source>
        <dbReference type="EMBL" id="STY28596.1"/>
    </source>
</evidence>
<feature type="region of interest" description="Disordered" evidence="1">
    <location>
        <begin position="313"/>
        <end position="358"/>
    </location>
</feature>
<evidence type="ECO:0000256" key="1">
    <source>
        <dbReference type="SAM" id="MobiDB-lite"/>
    </source>
</evidence>
<reference evidence="2 3" key="1">
    <citation type="submission" date="2018-06" db="EMBL/GenBank/DDBJ databases">
        <authorList>
            <consortium name="Pathogen Informatics"/>
            <person name="Doyle S."/>
        </authorList>
    </citation>
    <scope>NUCLEOTIDE SEQUENCE [LARGE SCALE GENOMIC DNA]</scope>
    <source>
        <strain evidence="2 3">NCTC11532</strain>
    </source>
</reference>
<feature type="compositionally biased region" description="Basic and acidic residues" evidence="1">
    <location>
        <begin position="8"/>
        <end position="23"/>
    </location>
</feature>
<dbReference type="OrthoDB" id="5652914at2"/>
<feature type="region of interest" description="Disordered" evidence="1">
    <location>
        <begin position="1"/>
        <end position="23"/>
    </location>
</feature>
<dbReference type="AlphaFoldDB" id="A0A378LNU4"/>
<accession>A0A378LNU4</accession>
<dbReference type="Proteomes" id="UP000255297">
    <property type="component" value="Unassembled WGS sequence"/>
</dbReference>
<dbReference type="RefSeq" id="WP_051635486.1">
    <property type="nucleotide sequence ID" value="NZ_CAAAIS010000011.1"/>
</dbReference>
<dbReference type="STRING" id="1122170.GCA_000701265_03177"/>
<sequence length="500" mass="57020">MAVTKTDIGTDHPRIKGSSEVRKDNSSPEICELLIDNPGGGDCGFYALSIGLIDTIQKECSLFEKSKTYDQWVIQGLQNTSLQEILEIDLEQLSRSPRHYKKDLLFKLQMSLRSIACIIYQNDPINRIITEASIGDGRANIEATSLFGKFIELVDYYLGRGDSLAKISQFNELAFSSEVQELAIEAAQSLLPKIQEKDEKEARQIQIAYVKEIFYQDIIFANKANVDSVILKGVEKIKEQGRWATHSDLKEIADQLHVNLHVIGHLDGQDKPAYPVITLRNESNIHWTTRVRVSKQLTHTIEQPIRTSLGTISPLISTRPTDLSTAPKPLKNAPSTTLQPDSPQQKEKPKQTPSLNKQEYIERLSTTSAQMPTSKENQDELNQLIRLVNRAVIDYCSYSEGIVFSFFHRHGEEGRIRARKFSIDFSNMKDLDQAKKYLIDFLENNSNGKTHPHSFRTMLFKEILNTNETKKNLNDVSKHYENLLARFHQEFITHELSFIL</sequence>
<feature type="compositionally biased region" description="Polar residues" evidence="1">
    <location>
        <begin position="333"/>
        <end position="343"/>
    </location>
</feature>
<organism evidence="2 3">
    <name type="scientific">Legionella wadsworthii</name>
    <dbReference type="NCBI Taxonomy" id="28088"/>
    <lineage>
        <taxon>Bacteria</taxon>
        <taxon>Pseudomonadati</taxon>
        <taxon>Pseudomonadota</taxon>
        <taxon>Gammaproteobacteria</taxon>
        <taxon>Legionellales</taxon>
        <taxon>Legionellaceae</taxon>
        <taxon>Legionella</taxon>
    </lineage>
</organism>
<feature type="compositionally biased region" description="Polar residues" evidence="1">
    <location>
        <begin position="313"/>
        <end position="324"/>
    </location>
</feature>
<evidence type="ECO:0000313" key="3">
    <source>
        <dbReference type="Proteomes" id="UP000255297"/>
    </source>
</evidence>
<dbReference type="EMBL" id="UGPB01000001">
    <property type="protein sequence ID" value="STY28596.1"/>
    <property type="molecule type" value="Genomic_DNA"/>
</dbReference>
<keyword evidence="3" id="KW-1185">Reference proteome</keyword>
<proteinExistence type="predicted"/>
<protein>
    <submittedName>
        <fullName evidence="2">Dot/Icm T4SS effector</fullName>
    </submittedName>
</protein>
<name>A0A378LNU4_9GAMM</name>